<feature type="compositionally biased region" description="Basic and acidic residues" evidence="1">
    <location>
        <begin position="16"/>
        <end position="25"/>
    </location>
</feature>
<dbReference type="STRING" id="795797.HacjB3_10935"/>
<dbReference type="Proteomes" id="UP000011645">
    <property type="component" value="Unassembled WGS sequence"/>
</dbReference>
<sequence length="33" mass="3600">MENAGAAMDGYSGKTTADHPRRFREFLSQLAGN</sequence>
<feature type="region of interest" description="Disordered" evidence="1">
    <location>
        <begin position="1"/>
        <end position="33"/>
    </location>
</feature>
<reference evidence="3 5" key="2">
    <citation type="journal article" date="2014" name="PLoS Genet.">
        <title>Phylogenetically driven sequencing of extremely halophilic archaea reveals strategies for static and dynamic osmo-response.</title>
        <authorList>
            <person name="Becker E.A."/>
            <person name="Seitzer P.M."/>
            <person name="Tritt A."/>
            <person name="Larsen D."/>
            <person name="Krusor M."/>
            <person name="Yao A.I."/>
            <person name="Wu D."/>
            <person name="Madern D."/>
            <person name="Eisen J.A."/>
            <person name="Darling A.E."/>
            <person name="Facciotti M.T."/>
        </authorList>
    </citation>
    <scope>NUCLEOTIDE SEQUENCE [LARGE SCALE GENOMIC DNA]</scope>
    <source>
        <strain evidence="3">B3</strain>
        <strain evidence="5">DSM 18796 / CECT 7217 / JCM 14584 / KCTC 4019 / B3</strain>
    </source>
</reference>
<dbReference type="KEGG" id="hje:HacjB3_10935"/>
<evidence type="ECO:0000256" key="1">
    <source>
        <dbReference type="SAM" id="MobiDB-lite"/>
    </source>
</evidence>
<proteinExistence type="predicted"/>
<evidence type="ECO:0000313" key="3">
    <source>
        <dbReference type="EMBL" id="ELY36022.1"/>
    </source>
</evidence>
<evidence type="ECO:0000313" key="4">
    <source>
        <dbReference type="Proteomes" id="UP000000390"/>
    </source>
</evidence>
<dbReference type="EMBL" id="CP002062">
    <property type="protein sequence ID" value="ADJ15570.1"/>
    <property type="molecule type" value="Genomic_DNA"/>
</dbReference>
<protein>
    <submittedName>
        <fullName evidence="2">Uncharacterized protein</fullName>
    </submittedName>
</protein>
<keyword evidence="5" id="KW-1185">Reference proteome</keyword>
<dbReference type="EMBL" id="AOHV01000030">
    <property type="protein sequence ID" value="ELY36022.1"/>
    <property type="molecule type" value="Genomic_DNA"/>
</dbReference>
<evidence type="ECO:0000313" key="2">
    <source>
        <dbReference type="EMBL" id="ADJ15570.1"/>
    </source>
</evidence>
<name>D8J4V3_HALJB</name>
<dbReference type="PATRIC" id="fig|795797.18.peg.2186"/>
<gene>
    <name evidence="2" type="ordered locus">HacjB3_10935</name>
    <name evidence="3" type="ORF">C497_11737</name>
</gene>
<accession>D8J4V3</accession>
<dbReference type="Proteomes" id="UP000000390">
    <property type="component" value="Chromosome"/>
</dbReference>
<evidence type="ECO:0000313" key="5">
    <source>
        <dbReference type="Proteomes" id="UP000011645"/>
    </source>
</evidence>
<reference evidence="2 4" key="1">
    <citation type="journal article" date="2010" name="J. Bacteriol.">
        <title>Complete genome sequence of Halalkalicoccus jeotgali B3(T), an extremely halophilic archaeon.</title>
        <authorList>
            <person name="Roh S.W."/>
            <person name="Nam Y.D."/>
            <person name="Nam S.H."/>
            <person name="Choi S.H."/>
            <person name="Park H.S."/>
            <person name="Bae J.W."/>
        </authorList>
    </citation>
    <scope>NUCLEOTIDE SEQUENCE [LARGE SCALE GENOMIC DNA]</scope>
    <source>
        <strain evidence="2">B3</strain>
        <strain evidence="4">DSM 18796 / CECT 7217 / JCM 14584 / KCTC 4019 / B3</strain>
    </source>
</reference>
<dbReference type="AlphaFoldDB" id="D8J4V3"/>
<organism evidence="2 4">
    <name type="scientific">Halalkalicoccus jeotgali (strain DSM 18796 / CECT 7217 / JCM 14584 / KCTC 4019 / B3)</name>
    <dbReference type="NCBI Taxonomy" id="795797"/>
    <lineage>
        <taxon>Archaea</taxon>
        <taxon>Methanobacteriati</taxon>
        <taxon>Methanobacteriota</taxon>
        <taxon>Stenosarchaea group</taxon>
        <taxon>Halobacteria</taxon>
        <taxon>Halobacteriales</taxon>
        <taxon>Halococcaceae</taxon>
        <taxon>Halalkalicoccus</taxon>
    </lineage>
</organism>
<dbReference type="HOGENOM" id="CLU_3379867_0_0_2"/>